<dbReference type="OMA" id="AGCTHAN"/>
<keyword evidence="4" id="KW-1185">Reference proteome</keyword>
<evidence type="ECO:0000313" key="4">
    <source>
        <dbReference type="Proteomes" id="UP000016922"/>
    </source>
</evidence>
<keyword evidence="2" id="KW-0812">Transmembrane</keyword>
<name>S3D4K5_GLAL2</name>
<dbReference type="InterPro" id="IPR053157">
    <property type="entry name" value="Sterol_Uptake_Regulator"/>
</dbReference>
<dbReference type="RefSeq" id="XP_008081099.1">
    <property type="nucleotide sequence ID" value="XM_008082908.1"/>
</dbReference>
<keyword evidence="2" id="KW-0472">Membrane</keyword>
<gene>
    <name evidence="3" type="ORF">GLAREA_12126</name>
</gene>
<evidence type="ECO:0000256" key="1">
    <source>
        <dbReference type="ARBA" id="ARBA00023242"/>
    </source>
</evidence>
<protein>
    <submittedName>
        <fullName evidence="3">Putative C6 zinc finger protein</fullName>
    </submittedName>
</protein>
<feature type="transmembrane region" description="Helical" evidence="2">
    <location>
        <begin position="314"/>
        <end position="336"/>
    </location>
</feature>
<keyword evidence="1" id="KW-0539">Nucleus</keyword>
<dbReference type="AlphaFoldDB" id="S3D4K5"/>
<dbReference type="PANTHER" id="PTHR47784">
    <property type="entry name" value="STEROL UPTAKE CONTROL PROTEIN 2"/>
    <property type="match status" value="1"/>
</dbReference>
<dbReference type="GeneID" id="19471167"/>
<dbReference type="HOGENOM" id="CLU_024934_2_0_1"/>
<evidence type="ECO:0000313" key="3">
    <source>
        <dbReference type="EMBL" id="EPE32044.1"/>
    </source>
</evidence>
<dbReference type="GO" id="GO:0008270">
    <property type="term" value="F:zinc ion binding"/>
    <property type="evidence" value="ECO:0007669"/>
    <property type="project" value="InterPro"/>
</dbReference>
<dbReference type="PANTHER" id="PTHR47784:SF5">
    <property type="entry name" value="STEROL UPTAKE CONTROL PROTEIN 2"/>
    <property type="match status" value="1"/>
</dbReference>
<organism evidence="3 4">
    <name type="scientific">Glarea lozoyensis (strain ATCC 20868 / MF5171)</name>
    <dbReference type="NCBI Taxonomy" id="1116229"/>
    <lineage>
        <taxon>Eukaryota</taxon>
        <taxon>Fungi</taxon>
        <taxon>Dikarya</taxon>
        <taxon>Ascomycota</taxon>
        <taxon>Pezizomycotina</taxon>
        <taxon>Leotiomycetes</taxon>
        <taxon>Helotiales</taxon>
        <taxon>Helotiaceae</taxon>
        <taxon>Glarea</taxon>
    </lineage>
</organism>
<dbReference type="InterPro" id="IPR036864">
    <property type="entry name" value="Zn2-C6_fun-type_DNA-bd_sf"/>
</dbReference>
<sequence>MKDMKKKCDEGRPRCCTCRRLGHPCTYKDVSGTSSLPSTRAVTPASPATIPSDDGARGILGNFKTISKTIPNDNVAPPLKMTELKLLYHFVTHTYDTLGTTDSEKKHIWQVTMIKVGFDYPFVIRGILSISALHIATKEPDTAAENLVVASTQYNAALIDFREALRDVNDDSCTAVFAFSCVTAVHALGVAQVQKPDDPIGDLQNCLNLVKGVLLILEPHLEQLGRSGVLDPGSNAVSLHYSNIPEILELRSLAESIPDDDTSKTCVQAIDQLHRGVYLAISSSEEDSHFHFLLAWPTLVPSQFFEILSSREPVAVLIITYFAAALGFKGNVWWLANWNRYIMEAAEAELTPEMQVYLEWPRRIIASSIVSSDTVDE</sequence>
<dbReference type="OrthoDB" id="5386330at2759"/>
<dbReference type="InterPro" id="IPR001138">
    <property type="entry name" value="Zn2Cys6_DnaBD"/>
</dbReference>
<proteinExistence type="predicted"/>
<dbReference type="KEGG" id="glz:GLAREA_12126"/>
<dbReference type="SUPFAM" id="SSF57701">
    <property type="entry name" value="Zn2/Cys6 DNA-binding domain"/>
    <property type="match status" value="1"/>
</dbReference>
<reference evidence="3 4" key="1">
    <citation type="journal article" date="2013" name="BMC Genomics">
        <title>Genomics-driven discovery of the pneumocandin biosynthetic gene cluster in the fungus Glarea lozoyensis.</title>
        <authorList>
            <person name="Chen L."/>
            <person name="Yue Q."/>
            <person name="Zhang X."/>
            <person name="Xiang M."/>
            <person name="Wang C."/>
            <person name="Li S."/>
            <person name="Che Y."/>
            <person name="Ortiz-Lopez F.J."/>
            <person name="Bills G.F."/>
            <person name="Liu X."/>
            <person name="An Z."/>
        </authorList>
    </citation>
    <scope>NUCLEOTIDE SEQUENCE [LARGE SCALE GENOMIC DNA]</scope>
    <source>
        <strain evidence="4">ATCC 20868 / MF5171</strain>
    </source>
</reference>
<dbReference type="Proteomes" id="UP000016922">
    <property type="component" value="Unassembled WGS sequence"/>
</dbReference>
<dbReference type="eggNOG" id="ENOG502QRM1">
    <property type="taxonomic scope" value="Eukaryota"/>
</dbReference>
<evidence type="ECO:0000256" key="2">
    <source>
        <dbReference type="SAM" id="Phobius"/>
    </source>
</evidence>
<dbReference type="GO" id="GO:0001228">
    <property type="term" value="F:DNA-binding transcription activator activity, RNA polymerase II-specific"/>
    <property type="evidence" value="ECO:0007669"/>
    <property type="project" value="TreeGrafter"/>
</dbReference>
<dbReference type="EMBL" id="KE145360">
    <property type="protein sequence ID" value="EPE32044.1"/>
    <property type="molecule type" value="Genomic_DNA"/>
</dbReference>
<accession>S3D4K5</accession>
<keyword evidence="2" id="KW-1133">Transmembrane helix</keyword>
<dbReference type="CDD" id="cd00067">
    <property type="entry name" value="GAL4"/>
    <property type="match status" value="1"/>
</dbReference>